<protein>
    <submittedName>
        <fullName evidence="11">ErfK/YbiS/YcfS/YnhG family protein</fullName>
    </submittedName>
</protein>
<dbReference type="PATRIC" id="fig|391937.3.peg.255"/>
<comment type="similarity">
    <text evidence="2">Belongs to the YkuD family.</text>
</comment>
<dbReference type="Pfam" id="PF03734">
    <property type="entry name" value="YkuD"/>
    <property type="match status" value="1"/>
</dbReference>
<dbReference type="PROSITE" id="PS51257">
    <property type="entry name" value="PROKAR_LIPOPROTEIN"/>
    <property type="match status" value="1"/>
</dbReference>
<evidence type="ECO:0000259" key="10">
    <source>
        <dbReference type="PROSITE" id="PS52029"/>
    </source>
</evidence>
<evidence type="ECO:0000313" key="12">
    <source>
        <dbReference type="Proteomes" id="UP000006786"/>
    </source>
</evidence>
<dbReference type="InterPro" id="IPR005490">
    <property type="entry name" value="LD_TPept_cat_dom"/>
</dbReference>
<gene>
    <name evidence="11" type="ORF">NA2_01225</name>
</gene>
<reference evidence="11 12" key="1">
    <citation type="journal article" date="2012" name="J. Bacteriol.">
        <title>Genome Sequence of Nitratireductor pacificus Type Strain pht-3B.</title>
        <authorList>
            <person name="Lai Q."/>
            <person name="Li G."/>
            <person name="Shao Z."/>
        </authorList>
    </citation>
    <scope>NUCLEOTIDE SEQUENCE [LARGE SCALE GENOMIC DNA]</scope>
    <source>
        <strain evidence="12">pht-3B</strain>
    </source>
</reference>
<sequence>MRRLLVVGLLPMITAACTSTRFDGRTAVEQPWPLLSHYTAMYSEIDDGDEIIAAIDVSKIDRRYLRQLVDYPTHERVGTIVVDPYQRFLYLVQENGQAMRYGIGVAKAGLEYEGDGVIGRKARWPNWAPTLAMIEREPERYRPLAAGMLGGIDNPLGARALYLYKNGKDTLYRIHGTTEPWSIGKSVSSGCIRLFNHDIIDLYQRVQPGSRVVVLGENPSQPASV</sequence>
<keyword evidence="6 9" id="KW-0133">Cell shape</keyword>
<dbReference type="GO" id="GO:0071972">
    <property type="term" value="F:peptidoglycan L,D-transpeptidase activity"/>
    <property type="evidence" value="ECO:0007669"/>
    <property type="project" value="TreeGrafter"/>
</dbReference>
<dbReference type="EMBL" id="AMRM01000001">
    <property type="protein sequence ID" value="EKF20957.1"/>
    <property type="molecule type" value="Genomic_DNA"/>
</dbReference>
<keyword evidence="12" id="KW-1185">Reference proteome</keyword>
<dbReference type="Proteomes" id="UP000006786">
    <property type="component" value="Unassembled WGS sequence"/>
</dbReference>
<dbReference type="PROSITE" id="PS52029">
    <property type="entry name" value="LD_TPASE"/>
    <property type="match status" value="1"/>
</dbReference>
<dbReference type="eggNOG" id="COG1376">
    <property type="taxonomic scope" value="Bacteria"/>
</dbReference>
<dbReference type="InterPro" id="IPR050979">
    <property type="entry name" value="LD-transpeptidase"/>
</dbReference>
<evidence type="ECO:0000256" key="7">
    <source>
        <dbReference type="ARBA" id="ARBA00022984"/>
    </source>
</evidence>
<keyword evidence="5" id="KW-0378">Hydrolase</keyword>
<evidence type="ECO:0000256" key="6">
    <source>
        <dbReference type="ARBA" id="ARBA00022960"/>
    </source>
</evidence>
<dbReference type="PANTHER" id="PTHR30582:SF24">
    <property type="entry name" value="L,D-TRANSPEPTIDASE ERFK_SRFK-RELATED"/>
    <property type="match status" value="1"/>
</dbReference>
<keyword evidence="4" id="KW-0808">Transferase</keyword>
<evidence type="ECO:0000256" key="4">
    <source>
        <dbReference type="ARBA" id="ARBA00022679"/>
    </source>
</evidence>
<dbReference type="SUPFAM" id="SSF141523">
    <property type="entry name" value="L,D-transpeptidase catalytic domain-like"/>
    <property type="match status" value="1"/>
</dbReference>
<comment type="caution">
    <text evidence="11">The sequence shown here is derived from an EMBL/GenBank/DDBJ whole genome shotgun (WGS) entry which is preliminary data.</text>
</comment>
<organism evidence="11 12">
    <name type="scientific">Nitratireductor pacificus pht-3B</name>
    <dbReference type="NCBI Taxonomy" id="391937"/>
    <lineage>
        <taxon>Bacteria</taxon>
        <taxon>Pseudomonadati</taxon>
        <taxon>Pseudomonadota</taxon>
        <taxon>Alphaproteobacteria</taxon>
        <taxon>Hyphomicrobiales</taxon>
        <taxon>Phyllobacteriaceae</taxon>
        <taxon>Nitratireductor</taxon>
    </lineage>
</organism>
<dbReference type="Gene3D" id="2.40.440.10">
    <property type="entry name" value="L,D-transpeptidase catalytic domain-like"/>
    <property type="match status" value="1"/>
</dbReference>
<evidence type="ECO:0000256" key="8">
    <source>
        <dbReference type="ARBA" id="ARBA00023316"/>
    </source>
</evidence>
<dbReference type="GO" id="GO:0018104">
    <property type="term" value="P:peptidoglycan-protein cross-linking"/>
    <property type="evidence" value="ECO:0007669"/>
    <property type="project" value="TreeGrafter"/>
</dbReference>
<dbReference type="GO" id="GO:0005576">
    <property type="term" value="C:extracellular region"/>
    <property type="evidence" value="ECO:0007669"/>
    <property type="project" value="TreeGrafter"/>
</dbReference>
<dbReference type="GO" id="GO:0071555">
    <property type="term" value="P:cell wall organization"/>
    <property type="evidence" value="ECO:0007669"/>
    <property type="project" value="UniProtKB-UniRule"/>
</dbReference>
<feature type="domain" description="L,D-TPase catalytic" evidence="10">
    <location>
        <begin position="78"/>
        <end position="215"/>
    </location>
</feature>
<evidence type="ECO:0000256" key="2">
    <source>
        <dbReference type="ARBA" id="ARBA00005992"/>
    </source>
</evidence>
<name>K2MU70_9HYPH</name>
<accession>K2MU70</accession>
<dbReference type="PANTHER" id="PTHR30582">
    <property type="entry name" value="L,D-TRANSPEPTIDASE"/>
    <property type="match status" value="1"/>
</dbReference>
<dbReference type="UniPathway" id="UPA00219"/>
<evidence type="ECO:0000256" key="1">
    <source>
        <dbReference type="ARBA" id="ARBA00004752"/>
    </source>
</evidence>
<proteinExistence type="inferred from homology"/>
<evidence type="ECO:0000313" key="11">
    <source>
        <dbReference type="EMBL" id="EKF20957.1"/>
    </source>
</evidence>
<evidence type="ECO:0000256" key="3">
    <source>
        <dbReference type="ARBA" id="ARBA00022676"/>
    </source>
</evidence>
<keyword evidence="7 9" id="KW-0573">Peptidoglycan synthesis</keyword>
<dbReference type="CDD" id="cd16913">
    <property type="entry name" value="YkuD_like"/>
    <property type="match status" value="1"/>
</dbReference>
<evidence type="ECO:0000256" key="9">
    <source>
        <dbReference type="PROSITE-ProRule" id="PRU01373"/>
    </source>
</evidence>
<keyword evidence="8 9" id="KW-0961">Cell wall biogenesis/degradation</keyword>
<dbReference type="GO" id="GO:0016757">
    <property type="term" value="F:glycosyltransferase activity"/>
    <property type="evidence" value="ECO:0007669"/>
    <property type="project" value="UniProtKB-KW"/>
</dbReference>
<comment type="pathway">
    <text evidence="1 9">Cell wall biogenesis; peptidoglycan biosynthesis.</text>
</comment>
<feature type="active site" description="Proton donor/acceptor" evidence="9">
    <location>
        <position position="175"/>
    </location>
</feature>
<dbReference type="InterPro" id="IPR038063">
    <property type="entry name" value="Transpep_catalytic_dom"/>
</dbReference>
<dbReference type="GO" id="GO:0008360">
    <property type="term" value="P:regulation of cell shape"/>
    <property type="evidence" value="ECO:0007669"/>
    <property type="project" value="UniProtKB-UniRule"/>
</dbReference>
<dbReference type="STRING" id="391937.NA2_01225"/>
<dbReference type="AlphaFoldDB" id="K2MU70"/>
<evidence type="ECO:0000256" key="5">
    <source>
        <dbReference type="ARBA" id="ARBA00022801"/>
    </source>
</evidence>
<dbReference type="FunFam" id="2.40.440.10:FF:000002">
    <property type="entry name" value="L,D-transpeptidase ErfK/SrfK"/>
    <property type="match status" value="1"/>
</dbReference>
<keyword evidence="3" id="KW-0328">Glycosyltransferase</keyword>
<feature type="active site" description="Nucleophile" evidence="9">
    <location>
        <position position="191"/>
    </location>
</feature>